<feature type="compositionally biased region" description="Basic and acidic residues" evidence="1">
    <location>
        <begin position="24"/>
        <end position="35"/>
    </location>
</feature>
<proteinExistence type="predicted"/>
<dbReference type="AlphaFoldDB" id="A0A427XHM2"/>
<comment type="caution">
    <text evidence="2">The sequence shown here is derived from an EMBL/GenBank/DDBJ whole genome shotgun (WGS) entry which is preliminary data.</text>
</comment>
<feature type="region of interest" description="Disordered" evidence="1">
    <location>
        <begin position="1"/>
        <end position="35"/>
    </location>
</feature>
<dbReference type="RefSeq" id="XP_028473528.1">
    <property type="nucleotide sequence ID" value="XM_028617850.1"/>
</dbReference>
<sequence>MTLFNRSPSPKVSSRRQSHSGPVDLEHCPGDKNGANKDEHCVTVDVERNGLTYHQCFFCRREVQQSEAIPPPKRQASQGPTACPSNPGQNCLSVQVKTGGAVAYRCIFCQTDTAPLFRK</sequence>
<gene>
    <name evidence="2" type="ORF">EHS24_002106</name>
</gene>
<evidence type="ECO:0000256" key="1">
    <source>
        <dbReference type="SAM" id="MobiDB-lite"/>
    </source>
</evidence>
<organism evidence="2 3">
    <name type="scientific">Apiotrichum porosum</name>
    <dbReference type="NCBI Taxonomy" id="105984"/>
    <lineage>
        <taxon>Eukaryota</taxon>
        <taxon>Fungi</taxon>
        <taxon>Dikarya</taxon>
        <taxon>Basidiomycota</taxon>
        <taxon>Agaricomycotina</taxon>
        <taxon>Tremellomycetes</taxon>
        <taxon>Trichosporonales</taxon>
        <taxon>Trichosporonaceae</taxon>
        <taxon>Apiotrichum</taxon>
    </lineage>
</organism>
<protein>
    <submittedName>
        <fullName evidence="2">Uncharacterized protein</fullName>
    </submittedName>
</protein>
<evidence type="ECO:0000313" key="2">
    <source>
        <dbReference type="EMBL" id="RSH78381.1"/>
    </source>
</evidence>
<feature type="compositionally biased region" description="Polar residues" evidence="1">
    <location>
        <begin position="1"/>
        <end position="12"/>
    </location>
</feature>
<dbReference type="Proteomes" id="UP000279236">
    <property type="component" value="Unassembled WGS sequence"/>
</dbReference>
<dbReference type="GeneID" id="39586649"/>
<name>A0A427XHM2_9TREE</name>
<accession>A0A427XHM2</accession>
<evidence type="ECO:0000313" key="3">
    <source>
        <dbReference type="Proteomes" id="UP000279236"/>
    </source>
</evidence>
<keyword evidence="3" id="KW-1185">Reference proteome</keyword>
<reference evidence="2 3" key="1">
    <citation type="submission" date="2018-11" db="EMBL/GenBank/DDBJ databases">
        <title>Genome sequence of Apiotrichum porosum DSM 27194.</title>
        <authorList>
            <person name="Aliyu H."/>
            <person name="Gorte O."/>
            <person name="Ochsenreither K."/>
        </authorList>
    </citation>
    <scope>NUCLEOTIDE SEQUENCE [LARGE SCALE GENOMIC DNA]</scope>
    <source>
        <strain evidence="2 3">DSM 27194</strain>
    </source>
</reference>
<dbReference type="EMBL" id="RSCE01000012">
    <property type="protein sequence ID" value="RSH78381.1"/>
    <property type="molecule type" value="Genomic_DNA"/>
</dbReference>